<gene>
    <name evidence="10" type="ORF">CJ030_MR2G012868</name>
</gene>
<dbReference type="PANTHER" id="PTHR45623">
    <property type="entry name" value="CHROMODOMAIN-HELICASE-DNA-BINDING PROTEIN 3-RELATED-RELATED"/>
    <property type="match status" value="1"/>
</dbReference>
<dbReference type="SUPFAM" id="SSF54160">
    <property type="entry name" value="Chromo domain-like"/>
    <property type="match status" value="2"/>
</dbReference>
<dbReference type="InterPro" id="IPR056882">
    <property type="entry name" value="MOM1_dom"/>
</dbReference>
<dbReference type="Gene3D" id="3.30.40.10">
    <property type="entry name" value="Zinc/RING finger domain, C3HC4 (zinc finger)"/>
    <property type="match status" value="1"/>
</dbReference>
<dbReference type="InterPro" id="IPR049730">
    <property type="entry name" value="SNF2/RAD54-like_C"/>
</dbReference>
<dbReference type="CDD" id="cd18793">
    <property type="entry name" value="SF2_C_SNF"/>
    <property type="match status" value="1"/>
</dbReference>
<dbReference type="AlphaFoldDB" id="A0A6A1WG17"/>
<feature type="domain" description="Chromo" evidence="8">
    <location>
        <begin position="116"/>
        <end position="213"/>
    </location>
</feature>
<feature type="compositionally biased region" description="Polar residues" evidence="7">
    <location>
        <begin position="945"/>
        <end position="954"/>
    </location>
</feature>
<dbReference type="GO" id="GO:0005634">
    <property type="term" value="C:nucleus"/>
    <property type="evidence" value="ECO:0007669"/>
    <property type="project" value="UniProtKB-SubCell"/>
</dbReference>
<dbReference type="GO" id="GO:0042393">
    <property type="term" value="F:histone binding"/>
    <property type="evidence" value="ECO:0007669"/>
    <property type="project" value="TreeGrafter"/>
</dbReference>
<dbReference type="InterPro" id="IPR000330">
    <property type="entry name" value="SNF2_N"/>
</dbReference>
<dbReference type="PROSITE" id="PS51194">
    <property type="entry name" value="HELICASE_CTER"/>
    <property type="match status" value="1"/>
</dbReference>
<dbReference type="EMBL" id="RXIC02000020">
    <property type="protein sequence ID" value="KAB1223823.1"/>
    <property type="molecule type" value="Genomic_DNA"/>
</dbReference>
<dbReference type="Pfam" id="PF25029">
    <property type="entry name" value="MOM1"/>
    <property type="match status" value="1"/>
</dbReference>
<evidence type="ECO:0000256" key="1">
    <source>
        <dbReference type="ARBA" id="ARBA00004123"/>
    </source>
</evidence>
<keyword evidence="5" id="KW-0067">ATP-binding</keyword>
<dbReference type="GO" id="GO:0016887">
    <property type="term" value="F:ATP hydrolysis activity"/>
    <property type="evidence" value="ECO:0007669"/>
    <property type="project" value="TreeGrafter"/>
</dbReference>
<evidence type="ECO:0000256" key="6">
    <source>
        <dbReference type="ARBA" id="ARBA00023242"/>
    </source>
</evidence>
<feature type="domain" description="Chromo" evidence="8">
    <location>
        <begin position="220"/>
        <end position="296"/>
    </location>
</feature>
<keyword evidence="2" id="KW-0677">Repeat</keyword>
<feature type="compositionally biased region" description="Basic and acidic residues" evidence="7">
    <location>
        <begin position="956"/>
        <end position="967"/>
    </location>
</feature>
<dbReference type="GO" id="GO:0000785">
    <property type="term" value="C:chromatin"/>
    <property type="evidence" value="ECO:0007669"/>
    <property type="project" value="TreeGrafter"/>
</dbReference>
<dbReference type="GO" id="GO:0005524">
    <property type="term" value="F:ATP binding"/>
    <property type="evidence" value="ECO:0007669"/>
    <property type="project" value="UniProtKB-KW"/>
</dbReference>
<comment type="caution">
    <text evidence="10">The sequence shown here is derived from an EMBL/GenBank/DDBJ whole genome shotgun (WGS) entry which is preliminary data.</text>
</comment>
<evidence type="ECO:0000256" key="3">
    <source>
        <dbReference type="ARBA" id="ARBA00022741"/>
    </source>
</evidence>
<comment type="subcellular location">
    <subcellularLocation>
        <location evidence="1">Nucleus</location>
    </subcellularLocation>
</comment>
<protein>
    <submittedName>
        <fullName evidence="10">Helicase protein MOM1</fullName>
    </submittedName>
</protein>
<dbReference type="Pfam" id="PF00176">
    <property type="entry name" value="SNF2-rel_dom"/>
    <property type="match status" value="1"/>
</dbReference>
<dbReference type="InterPro" id="IPR013083">
    <property type="entry name" value="Znf_RING/FYVE/PHD"/>
</dbReference>
<keyword evidence="3" id="KW-0547">Nucleotide-binding</keyword>
<evidence type="ECO:0000256" key="7">
    <source>
        <dbReference type="SAM" id="MobiDB-lite"/>
    </source>
</evidence>
<evidence type="ECO:0000259" key="9">
    <source>
        <dbReference type="PROSITE" id="PS51194"/>
    </source>
</evidence>
<feature type="region of interest" description="Disordered" evidence="7">
    <location>
        <begin position="945"/>
        <end position="967"/>
    </location>
</feature>
<keyword evidence="4" id="KW-0378">Hydrolase</keyword>
<dbReference type="PANTHER" id="PTHR45623:SF51">
    <property type="entry name" value="DNA HELICASE CHROMATIN REGULATOR PHD FAMILY-RELATED"/>
    <property type="match status" value="1"/>
</dbReference>
<sequence length="1036" mass="117223">MDKDISAIGRNLLLFFIANISRNRSGRFGGGGSSYFDDPIAHISLLCQIDYEQLLGNAAITLVNVPATSGCCDRKGCGRRYDLCCVDPPLNYFPPGVWHCIWCVEKKIEMGVHSVSEVEAIWDAREVASDHEVMLLKAPNHLIVYGSANGVAFGDNVWCLFLVLRCQKQYMVKYRGLAHVHNCWIPETQLFIEAPKLVSKFKRKNQVRRWTAEWTVPHRLLQKRMLVFSKQSEGFHQGHDEKSSDCHYEWLVKWTGLGYEHTTWELQNSSFLMSKEALKLMKDYESRHEKAERLSSPHKANEHWHKGQNAIVVDDRGDQMETFHLKTFPSYMFNLVLTAFMLSNPAKERVLKVILFILSFQLDVGRPFLVISTSTALSVWEAVFLKLAPYANIVVYKGNRDVRSSIRSLEFYNEGGRIMFDVLLSSADVALEDLQVLECIGWEIIIIDECQRPTISKHFEQIRTLPAYVRLLLLSGQIKDCPGDYLNLLSLLDSGFDGLNSDRKEIDSYTDLSTLKERVAQYIAFEYKSGSRFVEYWVPVQLSNVQIEQYCLTLLSNSVFLSSCMKSESADVLHDIIISARKCCDHPYLLDQSLQSFLTKDLPVGEYLDVGIKVSGKLKALDKILLEIKNRGQRVLILFQSIGGSGSDSVGDILDDFVYQRFGKDSYVRIYGRGYAPLKKQTAVDKFNDEDHGKFVFLIENRACLPSVKLSAVDAVILFGSDWDPQNDLRALHRISISSQFEKLKVFRLYSSSSEEEKVLILAKEGMTLDNNIHTINLRTCYTLLNWGASYLFNKLDDVHGSSTSDSGSKTLSEQSLLDDVLNELSTLLLYSGDNNHPTNRLIIKMPQGGGAYATNLSLLGEREIQSVDNKPPNLFWAKLLEGRHPQWKFLSGPYQRIRRKIQYVNDLPKESESEHGVAIKKSRKMFGNTLDAVKVAAGPSVAINNGRGSQNDMVESDKRNIKHDSRKSAEFLPSQGIPELCEMLQLPENVKHAAVSFLEHARGEFTVSGAAISTLEAFQISLVRSHLDLILHSTI</sequence>
<keyword evidence="6" id="KW-0539">Nucleus</keyword>
<keyword evidence="11" id="KW-1185">Reference proteome</keyword>
<dbReference type="SMART" id="SM00298">
    <property type="entry name" value="CHROMO"/>
    <property type="match status" value="2"/>
</dbReference>
<dbReference type="Pfam" id="PF00271">
    <property type="entry name" value="Helicase_C"/>
    <property type="match status" value="1"/>
</dbReference>
<dbReference type="GO" id="GO:0004386">
    <property type="term" value="F:helicase activity"/>
    <property type="evidence" value="ECO:0007669"/>
    <property type="project" value="UniProtKB-KW"/>
</dbReference>
<evidence type="ECO:0000256" key="5">
    <source>
        <dbReference type="ARBA" id="ARBA00022840"/>
    </source>
</evidence>
<proteinExistence type="predicted"/>
<evidence type="ECO:0000313" key="11">
    <source>
        <dbReference type="Proteomes" id="UP000516437"/>
    </source>
</evidence>
<dbReference type="Gene3D" id="3.40.50.10810">
    <property type="entry name" value="Tandem AAA-ATPase domain"/>
    <property type="match status" value="1"/>
</dbReference>
<evidence type="ECO:0000256" key="2">
    <source>
        <dbReference type="ARBA" id="ARBA00022737"/>
    </source>
</evidence>
<dbReference type="GO" id="GO:0003682">
    <property type="term" value="F:chromatin binding"/>
    <property type="evidence" value="ECO:0007669"/>
    <property type="project" value="TreeGrafter"/>
</dbReference>
<keyword evidence="10" id="KW-0347">Helicase</keyword>
<dbReference type="OrthoDB" id="885191at2759"/>
<organism evidence="10 11">
    <name type="scientific">Morella rubra</name>
    <name type="common">Chinese bayberry</name>
    <dbReference type="NCBI Taxonomy" id="262757"/>
    <lineage>
        <taxon>Eukaryota</taxon>
        <taxon>Viridiplantae</taxon>
        <taxon>Streptophyta</taxon>
        <taxon>Embryophyta</taxon>
        <taxon>Tracheophyta</taxon>
        <taxon>Spermatophyta</taxon>
        <taxon>Magnoliopsida</taxon>
        <taxon>eudicotyledons</taxon>
        <taxon>Gunneridae</taxon>
        <taxon>Pentapetalae</taxon>
        <taxon>rosids</taxon>
        <taxon>fabids</taxon>
        <taxon>Fagales</taxon>
        <taxon>Myricaceae</taxon>
        <taxon>Morella</taxon>
    </lineage>
</organism>
<feature type="domain" description="Helicase C-terminal" evidence="9">
    <location>
        <begin position="620"/>
        <end position="784"/>
    </location>
</feature>
<evidence type="ECO:0000259" key="8">
    <source>
        <dbReference type="PROSITE" id="PS50013"/>
    </source>
</evidence>
<dbReference type="InterPro" id="IPR038718">
    <property type="entry name" value="SNF2-like_sf"/>
</dbReference>
<evidence type="ECO:0000313" key="10">
    <source>
        <dbReference type="EMBL" id="KAB1223823.1"/>
    </source>
</evidence>
<dbReference type="Proteomes" id="UP000516437">
    <property type="component" value="Chromosome 2"/>
</dbReference>
<dbReference type="InterPro" id="IPR000953">
    <property type="entry name" value="Chromo/chromo_shadow_dom"/>
</dbReference>
<dbReference type="Gene3D" id="3.40.50.300">
    <property type="entry name" value="P-loop containing nucleotide triphosphate hydrolases"/>
    <property type="match status" value="1"/>
</dbReference>
<dbReference type="GO" id="GO:0003677">
    <property type="term" value="F:DNA binding"/>
    <property type="evidence" value="ECO:0007669"/>
    <property type="project" value="TreeGrafter"/>
</dbReference>
<dbReference type="InterPro" id="IPR027417">
    <property type="entry name" value="P-loop_NTPase"/>
</dbReference>
<dbReference type="PROSITE" id="PS50013">
    <property type="entry name" value="CHROMO_2"/>
    <property type="match status" value="2"/>
</dbReference>
<name>A0A6A1WG17_9ROSI</name>
<dbReference type="Gene3D" id="2.40.50.40">
    <property type="match status" value="2"/>
</dbReference>
<dbReference type="InterPro" id="IPR001650">
    <property type="entry name" value="Helicase_C-like"/>
</dbReference>
<accession>A0A6A1WG17</accession>
<dbReference type="GO" id="GO:0140658">
    <property type="term" value="F:ATP-dependent chromatin remodeler activity"/>
    <property type="evidence" value="ECO:0007669"/>
    <property type="project" value="TreeGrafter"/>
</dbReference>
<evidence type="ECO:0000256" key="4">
    <source>
        <dbReference type="ARBA" id="ARBA00022801"/>
    </source>
</evidence>
<reference evidence="10 11" key="1">
    <citation type="journal article" date="2019" name="Plant Biotechnol. J.">
        <title>The red bayberry genome and genetic basis of sex determination.</title>
        <authorList>
            <person name="Jia H.M."/>
            <person name="Jia H.J."/>
            <person name="Cai Q.L."/>
            <person name="Wang Y."/>
            <person name="Zhao H.B."/>
            <person name="Yang W.F."/>
            <person name="Wang G.Y."/>
            <person name="Li Y.H."/>
            <person name="Zhan D.L."/>
            <person name="Shen Y.T."/>
            <person name="Niu Q.F."/>
            <person name="Chang L."/>
            <person name="Qiu J."/>
            <person name="Zhao L."/>
            <person name="Xie H.B."/>
            <person name="Fu W.Y."/>
            <person name="Jin J."/>
            <person name="Li X.W."/>
            <person name="Jiao Y."/>
            <person name="Zhou C.C."/>
            <person name="Tu T."/>
            <person name="Chai C.Y."/>
            <person name="Gao J.L."/>
            <person name="Fan L.J."/>
            <person name="van de Weg E."/>
            <person name="Wang J.Y."/>
            <person name="Gao Z.S."/>
        </authorList>
    </citation>
    <scope>NUCLEOTIDE SEQUENCE [LARGE SCALE GENOMIC DNA]</scope>
    <source>
        <tissue evidence="10">Leaves</tissue>
    </source>
</reference>
<dbReference type="SUPFAM" id="SSF52540">
    <property type="entry name" value="P-loop containing nucleoside triphosphate hydrolases"/>
    <property type="match status" value="2"/>
</dbReference>
<dbReference type="InterPro" id="IPR016197">
    <property type="entry name" value="Chromo-like_dom_sf"/>
</dbReference>